<feature type="transmembrane region" description="Helical" evidence="9">
    <location>
        <begin position="144"/>
        <end position="167"/>
    </location>
</feature>
<dbReference type="PANTHER" id="PTHR32243:SF50">
    <property type="entry name" value="MALTOSE_MALTODEXTRIN TRANSPORT SYSTEM PERMEASE PROTEIN MALG"/>
    <property type="match status" value="1"/>
</dbReference>
<dbReference type="InterPro" id="IPR035906">
    <property type="entry name" value="MetI-like_sf"/>
</dbReference>
<dbReference type="EMBL" id="QRHL01000011">
    <property type="protein sequence ID" value="RHF71958.1"/>
    <property type="molecule type" value="Genomic_DNA"/>
</dbReference>
<keyword evidence="8 9" id="KW-0472">Membrane</keyword>
<comment type="subcellular location">
    <subcellularLocation>
        <location evidence="1 9">Cell membrane</location>
        <topology evidence="1 9">Multi-pass membrane protein</topology>
    </subcellularLocation>
</comment>
<keyword evidence="7 9" id="KW-1133">Transmembrane helix</keyword>
<evidence type="ECO:0000259" key="10">
    <source>
        <dbReference type="PROSITE" id="PS50928"/>
    </source>
</evidence>
<dbReference type="PANTHER" id="PTHR32243">
    <property type="entry name" value="MALTOSE TRANSPORT SYSTEM PERMEASE-RELATED"/>
    <property type="match status" value="1"/>
</dbReference>
<comment type="caution">
    <text evidence="11">The sequence shown here is derived from an EMBL/GenBank/DDBJ whole genome shotgun (WGS) entry which is preliminary data.</text>
</comment>
<name>A0A414PTR8_FUSMR</name>
<evidence type="ECO:0000256" key="9">
    <source>
        <dbReference type="RuleBase" id="RU363032"/>
    </source>
</evidence>
<evidence type="ECO:0000256" key="5">
    <source>
        <dbReference type="ARBA" id="ARBA00022597"/>
    </source>
</evidence>
<dbReference type="GO" id="GO:0055085">
    <property type="term" value="P:transmembrane transport"/>
    <property type="evidence" value="ECO:0007669"/>
    <property type="project" value="InterPro"/>
</dbReference>
<feature type="transmembrane region" description="Helical" evidence="9">
    <location>
        <begin position="112"/>
        <end position="132"/>
    </location>
</feature>
<dbReference type="InterPro" id="IPR000515">
    <property type="entry name" value="MetI-like"/>
</dbReference>
<feature type="domain" description="ABC transmembrane type-1" evidence="10">
    <location>
        <begin position="75"/>
        <end position="267"/>
    </location>
</feature>
<dbReference type="CDD" id="cd06261">
    <property type="entry name" value="TM_PBP2"/>
    <property type="match status" value="1"/>
</dbReference>
<dbReference type="Gene3D" id="1.10.3720.10">
    <property type="entry name" value="MetI-like"/>
    <property type="match status" value="1"/>
</dbReference>
<dbReference type="Proteomes" id="UP000284676">
    <property type="component" value="Unassembled WGS sequence"/>
</dbReference>
<gene>
    <name evidence="11" type="ORF">DW663_07505</name>
</gene>
<evidence type="ECO:0000256" key="8">
    <source>
        <dbReference type="ARBA" id="ARBA00023136"/>
    </source>
</evidence>
<evidence type="ECO:0000256" key="4">
    <source>
        <dbReference type="ARBA" id="ARBA00022475"/>
    </source>
</evidence>
<accession>A0A414PTR8</accession>
<evidence type="ECO:0000256" key="6">
    <source>
        <dbReference type="ARBA" id="ARBA00022692"/>
    </source>
</evidence>
<evidence type="ECO:0000256" key="2">
    <source>
        <dbReference type="ARBA" id="ARBA00009047"/>
    </source>
</evidence>
<evidence type="ECO:0000256" key="1">
    <source>
        <dbReference type="ARBA" id="ARBA00004651"/>
    </source>
</evidence>
<protein>
    <submittedName>
        <fullName evidence="11">Carbohydrate ABC transporter permease</fullName>
    </submittedName>
</protein>
<proteinExistence type="inferred from homology"/>
<organism evidence="11 12">
    <name type="scientific">Fusobacterium mortiferum</name>
    <dbReference type="NCBI Taxonomy" id="850"/>
    <lineage>
        <taxon>Bacteria</taxon>
        <taxon>Fusobacteriati</taxon>
        <taxon>Fusobacteriota</taxon>
        <taxon>Fusobacteriia</taxon>
        <taxon>Fusobacteriales</taxon>
        <taxon>Fusobacteriaceae</taxon>
        <taxon>Fusobacterium</taxon>
    </lineage>
</organism>
<evidence type="ECO:0000256" key="3">
    <source>
        <dbReference type="ARBA" id="ARBA00022448"/>
    </source>
</evidence>
<comment type="similarity">
    <text evidence="2">Belongs to the binding-protein-dependent transport system permease family. MalFG subfamily.</text>
</comment>
<feature type="transmembrane region" description="Helical" evidence="9">
    <location>
        <begin position="188"/>
        <end position="210"/>
    </location>
</feature>
<dbReference type="SUPFAM" id="SSF161098">
    <property type="entry name" value="MetI-like"/>
    <property type="match status" value="1"/>
</dbReference>
<keyword evidence="3 9" id="KW-0813">Transport</keyword>
<evidence type="ECO:0000256" key="7">
    <source>
        <dbReference type="ARBA" id="ARBA00022989"/>
    </source>
</evidence>
<dbReference type="GO" id="GO:0005886">
    <property type="term" value="C:plasma membrane"/>
    <property type="evidence" value="ECO:0007669"/>
    <property type="project" value="UniProtKB-SubCell"/>
</dbReference>
<evidence type="ECO:0000313" key="11">
    <source>
        <dbReference type="EMBL" id="RHF71958.1"/>
    </source>
</evidence>
<keyword evidence="6 9" id="KW-0812">Transmembrane</keyword>
<dbReference type="AlphaFoldDB" id="A0A414PTR8"/>
<dbReference type="PROSITE" id="PS50928">
    <property type="entry name" value="ABC_TM1"/>
    <property type="match status" value="1"/>
</dbReference>
<reference evidence="11 12" key="1">
    <citation type="submission" date="2018-08" db="EMBL/GenBank/DDBJ databases">
        <title>A genome reference for cultivated species of the human gut microbiota.</title>
        <authorList>
            <person name="Zou Y."/>
            <person name="Xue W."/>
            <person name="Luo G."/>
        </authorList>
    </citation>
    <scope>NUCLEOTIDE SEQUENCE [LARGE SCALE GENOMIC DNA]</scope>
    <source>
        <strain evidence="11 12">AM25-1</strain>
    </source>
</reference>
<feature type="transmembrane region" description="Helical" evidence="9">
    <location>
        <begin position="9"/>
        <end position="36"/>
    </location>
</feature>
<feature type="transmembrane region" description="Helical" evidence="9">
    <location>
        <begin position="79"/>
        <end position="100"/>
    </location>
</feature>
<feature type="transmembrane region" description="Helical" evidence="9">
    <location>
        <begin position="243"/>
        <end position="267"/>
    </location>
</feature>
<keyword evidence="4" id="KW-1003">Cell membrane</keyword>
<dbReference type="Pfam" id="PF00528">
    <property type="entry name" value="BPD_transp_1"/>
    <property type="match status" value="1"/>
</dbReference>
<keyword evidence="5" id="KW-0762">Sugar transport</keyword>
<dbReference type="InterPro" id="IPR050901">
    <property type="entry name" value="BP-dep_ABC_trans_perm"/>
</dbReference>
<sequence length="280" mass="32012">MMKKDKNNLIYYIAVFLFLIFILVPIIWCFIISISFEKDIFNDKLVFFPKSINFSNYLKLLNPKVKEGSNFLLAMKNSLFTSAITIIIGTPLAVMSGYAFARFRKIKGIKIFMTILLSTMVIPFFTTIIPLYTLFSKLNLLNSIGWLAIIYVSSFLPLVTWITMNYFKEFPIEIEEMALIDGCTRFQVILKILLPNVYPIIITGMLIIFLRAWNQYQLPLILAASRDVKPLTVLLAEFSSKDLILYGQIAAAGILTLLPPMIFSFVFRKYLISGLTKGIS</sequence>
<evidence type="ECO:0000313" key="12">
    <source>
        <dbReference type="Proteomes" id="UP000284676"/>
    </source>
</evidence>